<dbReference type="EMBL" id="LLXL01001557">
    <property type="protein sequence ID" value="PKK63858.1"/>
    <property type="molecule type" value="Genomic_DNA"/>
</dbReference>
<keyword evidence="1" id="KW-0233">DNA recombination</keyword>
<accession>A0A2N1MQJ5</accession>
<dbReference type="GO" id="GO:0003677">
    <property type="term" value="F:DNA binding"/>
    <property type="evidence" value="ECO:0007669"/>
    <property type="project" value="InterPro"/>
</dbReference>
<organism evidence="3 4">
    <name type="scientific">Rhizophagus irregularis</name>
    <dbReference type="NCBI Taxonomy" id="588596"/>
    <lineage>
        <taxon>Eukaryota</taxon>
        <taxon>Fungi</taxon>
        <taxon>Fungi incertae sedis</taxon>
        <taxon>Mucoromycota</taxon>
        <taxon>Glomeromycotina</taxon>
        <taxon>Glomeromycetes</taxon>
        <taxon>Glomerales</taxon>
        <taxon>Glomeraceae</taxon>
        <taxon>Rhizophagus</taxon>
    </lineage>
</organism>
<sequence length="851" mass="98743">MVKKNKKTLHKFPSFQPAVSLDLDRDDAQAKASYYREKAKVRNTEKSTKNWITKFEEFRVCANYSVPLSELDDVSLLQQQLVEYISTMKRNDGCEYKATSIKQAVDALNRYLVCHSPILRINLHDKYMFPDLHNVLHGKMRDLQEHGFGETSGSVAINPRQILQILQHPRMNTSSPEGLLYRIFFRLSIILAMRGGEHYDLKIDQFKSDGHDGLQFFRYTSKNNQRGIQGGKAQIISIPADDSGPCTDIKYYLSKRPDLSDDNFYLQPNPSWLENGIWYKTSHIGKNRLNKFMQNIGRELLSNHSGRKTATQVLQDEEIPEQAIMQLTGHKSVQGVRAYKTINEEQQLNTLKTLINITDDKLSSKQNNSSSQDNSINDNVEITKSRVPLQEISLSANSLGNEVDMQLWYFNGGFIVNKRSGFVLDVVVGAKCQTGELFSEYYFVFSNSTIKHDEPSRGQEWEYNYKDNSFYLKFNRNFVLDVSHGGKNQQFILQKWDGDSAVIENAETNIIDNFKFLPKLSQKFWMMTNIMMLILKYIYGGRLSLKGHDASNIIKLLFAANELGPQELVTHIQSFLIENNSNWMEQNFDLICRTRFENDSFLDLQKYYCVISNEPDKIFKSQNFTSIPKNLLISVIQDDNLQMDEYLVWEYVLNGELLKIQQNCLLIFYNLTSKVHPYRKHSETISKWINGLEITDKLNSPYEFKLLFRGSRDGFYPEKFHKICDLQSRTVTIAKVKGSNEILGGYNPITWKSAYRYSNTKDSFIFSFNNNRSDNYILSRIVDNRHAVDNRSYYGPSFGNGDLIIWGLDINTLSTNYCYACKNSYEKPIRETEDRFYVEENEVFRLMNIYS</sequence>
<dbReference type="PANTHER" id="PTHR21446">
    <property type="entry name" value="DUF3504 DOMAIN-CONTAINING PROTEIN"/>
    <property type="match status" value="1"/>
</dbReference>
<dbReference type="AlphaFoldDB" id="A0A2N1MQJ5"/>
<dbReference type="VEuPathDB" id="FungiDB:RhiirFUN_011411"/>
<dbReference type="InterPro" id="IPR006571">
    <property type="entry name" value="TLDc_dom"/>
</dbReference>
<comment type="caution">
    <text evidence="3">The sequence shown here is derived from an EMBL/GenBank/DDBJ whole genome shotgun (WGS) entry which is preliminary data.</text>
</comment>
<evidence type="ECO:0000256" key="1">
    <source>
        <dbReference type="ARBA" id="ARBA00023172"/>
    </source>
</evidence>
<dbReference type="PANTHER" id="PTHR21446:SF12">
    <property type="entry name" value="POTASSIUM CHANNEL TETRAMERIZATION DOMAIN CONTAINING 1"/>
    <property type="match status" value="1"/>
</dbReference>
<dbReference type="VEuPathDB" id="FungiDB:FUN_009072"/>
<dbReference type="VEuPathDB" id="FungiDB:FUN_012752"/>
<dbReference type="VEuPathDB" id="FungiDB:RhiirFUN_016606"/>
<dbReference type="Proteomes" id="UP000233469">
    <property type="component" value="Unassembled WGS sequence"/>
</dbReference>
<dbReference type="InterPro" id="IPR013762">
    <property type="entry name" value="Integrase-like_cat_sf"/>
</dbReference>
<dbReference type="Gene3D" id="1.10.443.10">
    <property type="entry name" value="Intergrase catalytic core"/>
    <property type="match status" value="1"/>
</dbReference>
<dbReference type="PROSITE" id="PS51886">
    <property type="entry name" value="TLDC"/>
    <property type="match status" value="1"/>
</dbReference>
<evidence type="ECO:0000313" key="3">
    <source>
        <dbReference type="EMBL" id="PKK63858.1"/>
    </source>
</evidence>
<dbReference type="InterPro" id="IPR011010">
    <property type="entry name" value="DNA_brk_join_enz"/>
</dbReference>
<proteinExistence type="predicted"/>
<dbReference type="InterPro" id="IPR052787">
    <property type="entry name" value="MAVS"/>
</dbReference>
<name>A0A2N1MQJ5_9GLOM</name>
<dbReference type="GO" id="GO:0015074">
    <property type="term" value="P:DNA integration"/>
    <property type="evidence" value="ECO:0007669"/>
    <property type="project" value="InterPro"/>
</dbReference>
<dbReference type="Pfam" id="PF07534">
    <property type="entry name" value="TLD"/>
    <property type="match status" value="1"/>
</dbReference>
<dbReference type="VEuPathDB" id="FungiDB:RhiirA1_539442"/>
<dbReference type="GO" id="GO:0006310">
    <property type="term" value="P:DNA recombination"/>
    <property type="evidence" value="ECO:0007669"/>
    <property type="project" value="UniProtKB-KW"/>
</dbReference>
<reference evidence="3 4" key="1">
    <citation type="submission" date="2016-04" db="EMBL/GenBank/DDBJ databases">
        <title>Genome analyses suggest a sexual origin of heterokaryosis in a supposedly ancient asexual fungus.</title>
        <authorList>
            <person name="Ropars J."/>
            <person name="Sedzielewska K."/>
            <person name="Noel J."/>
            <person name="Charron P."/>
            <person name="Farinelli L."/>
            <person name="Marton T."/>
            <person name="Kruger M."/>
            <person name="Pelin A."/>
            <person name="Brachmann A."/>
            <person name="Corradi N."/>
        </authorList>
    </citation>
    <scope>NUCLEOTIDE SEQUENCE [LARGE SCALE GENOMIC DNA]</scope>
    <source>
        <strain evidence="3 4">C2</strain>
    </source>
</reference>
<protein>
    <recommendedName>
        <fullName evidence="2">TLDc domain-containing protein</fullName>
    </recommendedName>
</protein>
<dbReference type="Gene3D" id="1.25.40.420">
    <property type="match status" value="1"/>
</dbReference>
<reference evidence="3 4" key="2">
    <citation type="submission" date="2017-10" db="EMBL/GenBank/DDBJ databases">
        <title>Extensive intraspecific genome diversity in a model arbuscular mycorrhizal fungus.</title>
        <authorList>
            <person name="Chen E.C.H."/>
            <person name="Morin E."/>
            <person name="Baudet D."/>
            <person name="Noel J."/>
            <person name="Ndikumana S."/>
            <person name="Charron P."/>
            <person name="St-Onge C."/>
            <person name="Giorgi J."/>
            <person name="Grigoriev I.V."/>
            <person name="Roux C."/>
            <person name="Martin F.M."/>
            <person name="Corradi N."/>
        </authorList>
    </citation>
    <scope>NUCLEOTIDE SEQUENCE [LARGE SCALE GENOMIC DNA]</scope>
    <source>
        <strain evidence="3 4">C2</strain>
    </source>
</reference>
<dbReference type="InterPro" id="IPR002104">
    <property type="entry name" value="Integrase_catalytic"/>
</dbReference>
<dbReference type="SUPFAM" id="SSF56349">
    <property type="entry name" value="DNA breaking-rejoining enzymes"/>
    <property type="match status" value="1"/>
</dbReference>
<gene>
    <name evidence="3" type="ORF">RhiirC2_788308</name>
</gene>
<feature type="domain" description="TLDc" evidence="2">
    <location>
        <begin position="674"/>
        <end position="847"/>
    </location>
</feature>
<evidence type="ECO:0000313" key="4">
    <source>
        <dbReference type="Proteomes" id="UP000233469"/>
    </source>
</evidence>
<dbReference type="VEuPathDB" id="FungiDB:RhiirA1_486642"/>
<dbReference type="Pfam" id="PF00589">
    <property type="entry name" value="Phage_integrase"/>
    <property type="match status" value="1"/>
</dbReference>
<evidence type="ECO:0000259" key="2">
    <source>
        <dbReference type="PROSITE" id="PS51886"/>
    </source>
</evidence>
<dbReference type="VEuPathDB" id="FungiDB:RhiirA1_442501"/>
<dbReference type="VEuPathDB" id="FungiDB:RhiirA1_462799"/>
<dbReference type="Gene3D" id="2.80.10.50">
    <property type="match status" value="1"/>
</dbReference>